<dbReference type="RefSeq" id="WP_223094051.1">
    <property type="nucleotide sequence ID" value="NZ_CP061913.1"/>
</dbReference>
<accession>A0ABV5MJM9</accession>
<name>A0ABV5MJM9_9ACTN</name>
<sequence length="88" mass="9726">MLWWISGILVVLSLVVLVYVALAVMARLRAFDNAARAMQARLVDGQRRVEPRLAALQQTVELVVPQLEAMAAQQQERAALKAAQVENS</sequence>
<keyword evidence="1" id="KW-0812">Transmembrane</keyword>
<gene>
    <name evidence="2" type="ORF">ACFFTR_37440</name>
</gene>
<dbReference type="EMBL" id="JBHMCA010000060">
    <property type="protein sequence ID" value="MFB9448803.1"/>
    <property type="molecule type" value="Genomic_DNA"/>
</dbReference>
<dbReference type="Proteomes" id="UP001589608">
    <property type="component" value="Unassembled WGS sequence"/>
</dbReference>
<organism evidence="2 3">
    <name type="scientific">Dactylosporangium vinaceum</name>
    <dbReference type="NCBI Taxonomy" id="53362"/>
    <lineage>
        <taxon>Bacteria</taxon>
        <taxon>Bacillati</taxon>
        <taxon>Actinomycetota</taxon>
        <taxon>Actinomycetes</taxon>
        <taxon>Micromonosporales</taxon>
        <taxon>Micromonosporaceae</taxon>
        <taxon>Dactylosporangium</taxon>
    </lineage>
</organism>
<proteinExistence type="predicted"/>
<evidence type="ECO:0000313" key="3">
    <source>
        <dbReference type="Proteomes" id="UP001589608"/>
    </source>
</evidence>
<keyword evidence="1" id="KW-0472">Membrane</keyword>
<evidence type="ECO:0000256" key="1">
    <source>
        <dbReference type="SAM" id="Phobius"/>
    </source>
</evidence>
<comment type="caution">
    <text evidence="2">The sequence shown here is derived from an EMBL/GenBank/DDBJ whole genome shotgun (WGS) entry which is preliminary data.</text>
</comment>
<evidence type="ECO:0000313" key="2">
    <source>
        <dbReference type="EMBL" id="MFB9448803.1"/>
    </source>
</evidence>
<protein>
    <recommendedName>
        <fullName evidence="4">Secreted protein</fullName>
    </recommendedName>
</protein>
<evidence type="ECO:0008006" key="4">
    <source>
        <dbReference type="Google" id="ProtNLM"/>
    </source>
</evidence>
<keyword evidence="1" id="KW-1133">Transmembrane helix</keyword>
<feature type="transmembrane region" description="Helical" evidence="1">
    <location>
        <begin position="6"/>
        <end position="28"/>
    </location>
</feature>
<keyword evidence="3" id="KW-1185">Reference proteome</keyword>
<reference evidence="2 3" key="1">
    <citation type="submission" date="2024-09" db="EMBL/GenBank/DDBJ databases">
        <authorList>
            <person name="Sun Q."/>
            <person name="Mori K."/>
        </authorList>
    </citation>
    <scope>NUCLEOTIDE SEQUENCE [LARGE SCALE GENOMIC DNA]</scope>
    <source>
        <strain evidence="2 3">JCM 3307</strain>
    </source>
</reference>